<name>A0ABV8EMN9_9BACT</name>
<dbReference type="EMBL" id="JBHSAV010000036">
    <property type="protein sequence ID" value="MFC3976480.1"/>
    <property type="molecule type" value="Genomic_DNA"/>
</dbReference>
<feature type="transmembrane region" description="Helical" evidence="1">
    <location>
        <begin position="96"/>
        <end position="120"/>
    </location>
</feature>
<gene>
    <name evidence="2" type="ORF">ACFOUP_08840</name>
</gene>
<evidence type="ECO:0000256" key="1">
    <source>
        <dbReference type="SAM" id="Phobius"/>
    </source>
</evidence>
<proteinExistence type="predicted"/>
<evidence type="ECO:0000313" key="3">
    <source>
        <dbReference type="Proteomes" id="UP001595766"/>
    </source>
</evidence>
<dbReference type="RefSeq" id="WP_241297670.1">
    <property type="nucleotide sequence ID" value="NZ_JAKZGR010000031.1"/>
</dbReference>
<reference evidence="3" key="1">
    <citation type="journal article" date="2019" name="Int. J. Syst. Evol. Microbiol.">
        <title>The Global Catalogue of Microorganisms (GCM) 10K type strain sequencing project: providing services to taxonomists for standard genome sequencing and annotation.</title>
        <authorList>
            <consortium name="The Broad Institute Genomics Platform"/>
            <consortium name="The Broad Institute Genome Sequencing Center for Infectious Disease"/>
            <person name="Wu L."/>
            <person name="Ma J."/>
        </authorList>
    </citation>
    <scope>NUCLEOTIDE SEQUENCE [LARGE SCALE GENOMIC DNA]</scope>
    <source>
        <strain evidence="3">CECT 8551</strain>
    </source>
</reference>
<comment type="caution">
    <text evidence="2">The sequence shown here is derived from an EMBL/GenBank/DDBJ whole genome shotgun (WGS) entry which is preliminary data.</text>
</comment>
<evidence type="ECO:0000313" key="2">
    <source>
        <dbReference type="EMBL" id="MFC3976480.1"/>
    </source>
</evidence>
<protein>
    <submittedName>
        <fullName evidence="2">Uncharacterized protein</fullName>
    </submittedName>
</protein>
<sequence>MNFINVIYLGWYHILDKTVYLYGRENDGFGLKEHAFCIAFLLHGINIWSLTRFILIKCFNMTSNLYLSLFILVSILLLGYFSFLKNKADNIIISEVSLFKGIVMIAITLVYSFITVYLMFEVGNQIRDMRFEIT</sequence>
<keyword evidence="1" id="KW-0472">Membrane</keyword>
<keyword evidence="3" id="KW-1185">Reference proteome</keyword>
<dbReference type="Proteomes" id="UP001595766">
    <property type="component" value="Unassembled WGS sequence"/>
</dbReference>
<accession>A0ABV8EMN9</accession>
<feature type="transmembrane region" description="Helical" evidence="1">
    <location>
        <begin position="33"/>
        <end position="53"/>
    </location>
</feature>
<keyword evidence="1" id="KW-0812">Transmembrane</keyword>
<organism evidence="2 3">
    <name type="scientific">Belliella kenyensis</name>
    <dbReference type="NCBI Taxonomy" id="1472724"/>
    <lineage>
        <taxon>Bacteria</taxon>
        <taxon>Pseudomonadati</taxon>
        <taxon>Bacteroidota</taxon>
        <taxon>Cytophagia</taxon>
        <taxon>Cytophagales</taxon>
        <taxon>Cyclobacteriaceae</taxon>
        <taxon>Belliella</taxon>
    </lineage>
</organism>
<feature type="transmembrane region" description="Helical" evidence="1">
    <location>
        <begin position="65"/>
        <end position="84"/>
    </location>
</feature>
<keyword evidence="1" id="KW-1133">Transmembrane helix</keyword>